<evidence type="ECO:0000313" key="1">
    <source>
        <dbReference type="Proteomes" id="UP000492821"/>
    </source>
</evidence>
<keyword evidence="1" id="KW-1185">Reference proteome</keyword>
<protein>
    <submittedName>
        <fullName evidence="2">F-box domain-containing protein</fullName>
    </submittedName>
</protein>
<accession>A0A7E4VSE3</accession>
<dbReference type="WBParaSite" id="Pan_g23606.t1">
    <property type="protein sequence ID" value="Pan_g23606.t1"/>
    <property type="gene ID" value="Pan_g23606"/>
</dbReference>
<name>A0A7E4VSE3_PANRE</name>
<proteinExistence type="predicted"/>
<dbReference type="Proteomes" id="UP000492821">
    <property type="component" value="Unassembled WGS sequence"/>
</dbReference>
<reference evidence="1" key="1">
    <citation type="journal article" date="2013" name="Genetics">
        <title>The draft genome and transcriptome of Panagrellus redivivus are shaped by the harsh demands of a free-living lifestyle.</title>
        <authorList>
            <person name="Srinivasan J."/>
            <person name="Dillman A.R."/>
            <person name="Macchietto M.G."/>
            <person name="Heikkinen L."/>
            <person name="Lakso M."/>
            <person name="Fracchia K.M."/>
            <person name="Antoshechkin I."/>
            <person name="Mortazavi A."/>
            <person name="Wong G."/>
            <person name="Sternberg P.W."/>
        </authorList>
    </citation>
    <scope>NUCLEOTIDE SEQUENCE [LARGE SCALE GENOMIC DNA]</scope>
    <source>
        <strain evidence="1">MT8872</strain>
    </source>
</reference>
<dbReference type="AlphaFoldDB" id="A0A7E4VSE3"/>
<evidence type="ECO:0000313" key="2">
    <source>
        <dbReference type="WBParaSite" id="Pan_g23606.t1"/>
    </source>
</evidence>
<organism evidence="1 2">
    <name type="scientific">Panagrellus redivivus</name>
    <name type="common">Microworm</name>
    <dbReference type="NCBI Taxonomy" id="6233"/>
    <lineage>
        <taxon>Eukaryota</taxon>
        <taxon>Metazoa</taxon>
        <taxon>Ecdysozoa</taxon>
        <taxon>Nematoda</taxon>
        <taxon>Chromadorea</taxon>
        <taxon>Rhabditida</taxon>
        <taxon>Tylenchina</taxon>
        <taxon>Panagrolaimomorpha</taxon>
        <taxon>Panagrolaimoidea</taxon>
        <taxon>Panagrolaimidae</taxon>
        <taxon>Panagrellus</taxon>
    </lineage>
</organism>
<sequence length="200" mass="23709">MKFLLPKTEKIPLSKLPYNFQKRLIALAPLRILNDLGRVIQNVKMFRSFCPKGYDQVYITDHPLVYKWVARDTFLFEVFKHVHQFAFLRYLLDGDCNVNPMWQTVLCLDEIIDRNQQIYVEDTLILYCESINAYQKVIPYICGPYTRLILHGNINMHQVLRLMHPGVKKIRINANIEIPPIHYDYFAEHMVNQVRGINSR</sequence>
<reference evidence="2" key="2">
    <citation type="submission" date="2020-10" db="UniProtKB">
        <authorList>
            <consortium name="WormBaseParasite"/>
        </authorList>
    </citation>
    <scope>IDENTIFICATION</scope>
</reference>